<evidence type="ECO:0000256" key="3">
    <source>
        <dbReference type="ARBA" id="ARBA00022578"/>
    </source>
</evidence>
<accession>A0A1A7PQY5</accession>
<dbReference type="GO" id="GO:0003677">
    <property type="term" value="F:DNA binding"/>
    <property type="evidence" value="ECO:0007669"/>
    <property type="project" value="UniProtKB-KW"/>
</dbReference>
<keyword evidence="5" id="KW-0233">DNA recombination</keyword>
<keyword evidence="4" id="KW-0238">DNA-binding</keyword>
<dbReference type="Pfam" id="PF00872">
    <property type="entry name" value="Transposase_mut"/>
    <property type="match status" value="1"/>
</dbReference>
<dbReference type="PATRIC" id="fig|505345.6.peg.1607"/>
<dbReference type="EMBL" id="JTJR01000032">
    <property type="protein sequence ID" value="OBX04161.1"/>
    <property type="molecule type" value="Genomic_DNA"/>
</dbReference>
<evidence type="ECO:0000256" key="5">
    <source>
        <dbReference type="ARBA" id="ARBA00023172"/>
    </source>
</evidence>
<sequence>MVFMDSYSTKVIYHQIVKTEKDIYYKKALNRLREKGYVIQSITCDGRRGLLKDLLNTPTQMCQFHLVAIVMRALRKKHQSHAGRELKTIAKTLKTTSKNEFYIKNISWKIKHKAFLNECSDKPNEKGKYPYKHRNVRSATTSITCYFEYIFTYEKYPDLNIEKTINRIEELFKELKDKLRPHSHLTRKDKFLFIQDFLNKKSW</sequence>
<dbReference type="InterPro" id="IPR001207">
    <property type="entry name" value="Transposase_mutator"/>
</dbReference>
<name>A0A1A7PQY5_9PAST</name>
<proteinExistence type="inferred from homology"/>
<protein>
    <submittedName>
        <fullName evidence="6">Transposase</fullName>
    </submittedName>
</protein>
<comment type="caution">
    <text evidence="6">The sequence shown here is derived from an EMBL/GenBank/DDBJ whole genome shotgun (WGS) entry which is preliminary data.</text>
</comment>
<evidence type="ECO:0000256" key="1">
    <source>
        <dbReference type="ARBA" id="ARBA00002190"/>
    </source>
</evidence>
<organism evidence="6 7">
    <name type="scientific">Gallibacterium genomosp. 3</name>
    <dbReference type="NCBI Taxonomy" id="505345"/>
    <lineage>
        <taxon>Bacteria</taxon>
        <taxon>Pseudomonadati</taxon>
        <taxon>Pseudomonadota</taxon>
        <taxon>Gammaproteobacteria</taxon>
        <taxon>Pasteurellales</taxon>
        <taxon>Pasteurellaceae</taxon>
        <taxon>Gallibacterium</taxon>
    </lineage>
</organism>
<keyword evidence="3" id="KW-0815">Transposition</keyword>
<dbReference type="GO" id="GO:0004803">
    <property type="term" value="F:transposase activity"/>
    <property type="evidence" value="ECO:0007669"/>
    <property type="project" value="InterPro"/>
</dbReference>
<reference evidence="6 7" key="1">
    <citation type="submission" date="2014-11" db="EMBL/GenBank/DDBJ databases">
        <title>Pan-genome of Gallibacterium spp.</title>
        <authorList>
            <person name="Kudirkiene E."/>
            <person name="Bojesen A.M."/>
        </authorList>
    </citation>
    <scope>NUCLEOTIDE SEQUENCE [LARGE SCALE GENOMIC DNA]</scope>
    <source>
        <strain evidence="6 7">59/S3/89</strain>
    </source>
</reference>
<evidence type="ECO:0000256" key="4">
    <source>
        <dbReference type="ARBA" id="ARBA00023125"/>
    </source>
</evidence>
<evidence type="ECO:0000313" key="7">
    <source>
        <dbReference type="Proteomes" id="UP000092626"/>
    </source>
</evidence>
<dbReference type="STRING" id="505345.QV06_07875"/>
<evidence type="ECO:0000313" key="6">
    <source>
        <dbReference type="EMBL" id="OBX04161.1"/>
    </source>
</evidence>
<dbReference type="AlphaFoldDB" id="A0A1A7PQY5"/>
<dbReference type="GO" id="GO:0006313">
    <property type="term" value="P:DNA transposition"/>
    <property type="evidence" value="ECO:0007669"/>
    <property type="project" value="InterPro"/>
</dbReference>
<evidence type="ECO:0000256" key="2">
    <source>
        <dbReference type="ARBA" id="ARBA00010961"/>
    </source>
</evidence>
<gene>
    <name evidence="6" type="ORF">QV06_07875</name>
</gene>
<dbReference type="Proteomes" id="UP000092626">
    <property type="component" value="Unassembled WGS sequence"/>
</dbReference>
<comment type="similarity">
    <text evidence="2">Belongs to the transposase mutator family.</text>
</comment>
<comment type="function">
    <text evidence="1">Required for the transposition of the insertion element.</text>
</comment>